<dbReference type="SUPFAM" id="SSF100950">
    <property type="entry name" value="NagB/RpiA/CoA transferase-like"/>
    <property type="match status" value="2"/>
</dbReference>
<dbReference type="InterPro" id="IPR038460">
    <property type="entry name" value="AcetylCoA_hyd_C_sf"/>
</dbReference>
<evidence type="ECO:0000259" key="3">
    <source>
        <dbReference type="Pfam" id="PF02550"/>
    </source>
</evidence>
<dbReference type="GO" id="GO:0016787">
    <property type="term" value="F:hydrolase activity"/>
    <property type="evidence" value="ECO:0007669"/>
    <property type="project" value="UniProtKB-KW"/>
</dbReference>
<keyword evidence="2" id="KW-0808">Transferase</keyword>
<evidence type="ECO:0000256" key="2">
    <source>
        <dbReference type="ARBA" id="ARBA00022679"/>
    </source>
</evidence>
<evidence type="ECO:0000313" key="5">
    <source>
        <dbReference type="EMBL" id="SDY95103.1"/>
    </source>
</evidence>
<dbReference type="Gene3D" id="3.40.1080.20">
    <property type="entry name" value="Acetyl-CoA hydrolase/transferase C-terminal domain"/>
    <property type="match status" value="1"/>
</dbReference>
<dbReference type="Proteomes" id="UP000198625">
    <property type="component" value="Unassembled WGS sequence"/>
</dbReference>
<dbReference type="PANTHER" id="PTHR21432">
    <property type="entry name" value="ACETYL-COA HYDROLASE-RELATED"/>
    <property type="match status" value="1"/>
</dbReference>
<dbReference type="AlphaFoldDB" id="A0A1H3P2A0"/>
<dbReference type="InterPro" id="IPR003702">
    <property type="entry name" value="ActCoA_hydro_N"/>
</dbReference>
<dbReference type="Pfam" id="PF13336">
    <property type="entry name" value="AcetylCoA_hyd_C"/>
    <property type="match status" value="1"/>
</dbReference>
<sequence length="442" mass="48659">MYSIEEIYKGKTKTIGEALKMIKSHDFIITALGGSEPTAILKELHKIKDNGVKGCHLTNCLPMGNYEFINNPEYEDSIFVNGWFYSPPLRTAQANGNVSHVPQHLHSAYTKRRYAIDGRRLVLLASCSPMDKHGNLSLSLGCTYERDVIDEGAVVIVEVNPNLPRTFGDTTVHISEIDALVEVDYPVIALPEAPISEKDRIIGNLIAELVDDGSTIQLGIGGIPNAVAEALKVKKHLGIHTEMFTDGMVDLIKCGAVDNSMKTLYPHKSVATFALGSKKLYDFLDDNTTVLFKNGKWTNAPYVVGQNHKMVSINTSIEVDFFGQCASESIGPVQISGTGGQSDTAVGAQICPDGKSFIALYSTAQVKNEEGERVTVSKIVPMLKQGSIVSLSRNDVDHVVTEYGVAWLRGRSIKERVERLINIAHPDFRDELRFHAKKNMIW</sequence>
<feature type="domain" description="Acetyl-CoA hydrolase/transferase C-terminal" evidence="4">
    <location>
        <begin position="276"/>
        <end position="434"/>
    </location>
</feature>
<dbReference type="EMBL" id="FNQE01000012">
    <property type="protein sequence ID" value="SDY95103.1"/>
    <property type="molecule type" value="Genomic_DNA"/>
</dbReference>
<keyword evidence="5" id="KW-0378">Hydrolase</keyword>
<protein>
    <submittedName>
        <fullName evidence="5">Acyl-CoA hydrolase</fullName>
    </submittedName>
</protein>
<dbReference type="Gene3D" id="3.30.750.70">
    <property type="entry name" value="4-hydroxybutyrate coenzyme like domains"/>
    <property type="match status" value="1"/>
</dbReference>
<evidence type="ECO:0000256" key="1">
    <source>
        <dbReference type="ARBA" id="ARBA00009632"/>
    </source>
</evidence>
<accession>A0A1H3P2A0</accession>
<name>A0A1H3P2A0_9FIRM</name>
<comment type="similarity">
    <text evidence="1">Belongs to the acetyl-CoA hydrolase/transferase family.</text>
</comment>
<gene>
    <name evidence="5" type="ORF">SAMN05660462_01337</name>
</gene>
<dbReference type="Pfam" id="PF02550">
    <property type="entry name" value="AcetylCoA_hydro"/>
    <property type="match status" value="1"/>
</dbReference>
<reference evidence="5 6" key="1">
    <citation type="submission" date="2016-10" db="EMBL/GenBank/DDBJ databases">
        <authorList>
            <person name="de Groot N.N."/>
        </authorList>
    </citation>
    <scope>NUCLEOTIDE SEQUENCE [LARGE SCALE GENOMIC DNA]</scope>
    <source>
        <strain evidence="5 6">DSM 21650</strain>
    </source>
</reference>
<dbReference type="STRING" id="415015.SAMN05660462_01337"/>
<evidence type="ECO:0000259" key="4">
    <source>
        <dbReference type="Pfam" id="PF13336"/>
    </source>
</evidence>
<keyword evidence="6" id="KW-1185">Reference proteome</keyword>
<dbReference type="PANTHER" id="PTHR21432:SF20">
    <property type="entry name" value="ACETYL-COA HYDROLASE"/>
    <property type="match status" value="1"/>
</dbReference>
<dbReference type="GO" id="GO:0006083">
    <property type="term" value="P:acetate metabolic process"/>
    <property type="evidence" value="ECO:0007669"/>
    <property type="project" value="InterPro"/>
</dbReference>
<dbReference type="InterPro" id="IPR037171">
    <property type="entry name" value="NagB/RpiA_transferase-like"/>
</dbReference>
<feature type="domain" description="Acetyl-CoA hydrolase/transferase N-terminal" evidence="3">
    <location>
        <begin position="82"/>
        <end position="189"/>
    </location>
</feature>
<proteinExistence type="inferred from homology"/>
<dbReference type="Gene3D" id="3.40.1080.10">
    <property type="entry name" value="Glutaconate Coenzyme A-transferase"/>
    <property type="match status" value="1"/>
</dbReference>
<dbReference type="RefSeq" id="WP_091728929.1">
    <property type="nucleotide sequence ID" value="NZ_FNQE01000012.1"/>
</dbReference>
<dbReference type="InterPro" id="IPR046433">
    <property type="entry name" value="ActCoA_hydro"/>
</dbReference>
<dbReference type="OrthoDB" id="9801795at2"/>
<dbReference type="GO" id="GO:0008775">
    <property type="term" value="F:acetate CoA-transferase activity"/>
    <property type="evidence" value="ECO:0007669"/>
    <property type="project" value="InterPro"/>
</dbReference>
<evidence type="ECO:0000313" key="6">
    <source>
        <dbReference type="Proteomes" id="UP000198625"/>
    </source>
</evidence>
<organism evidence="5 6">
    <name type="scientific">Proteiniborus ethanoligenes</name>
    <dbReference type="NCBI Taxonomy" id="415015"/>
    <lineage>
        <taxon>Bacteria</taxon>
        <taxon>Bacillati</taxon>
        <taxon>Bacillota</taxon>
        <taxon>Clostridia</taxon>
        <taxon>Eubacteriales</taxon>
        <taxon>Proteiniborus</taxon>
    </lineage>
</organism>
<dbReference type="InterPro" id="IPR026888">
    <property type="entry name" value="AcetylCoA_hyd_C"/>
</dbReference>